<comment type="caution">
    <text evidence="1">The sequence shown here is derived from an EMBL/GenBank/DDBJ whole genome shotgun (WGS) entry which is preliminary data.</text>
</comment>
<reference evidence="1 2" key="1">
    <citation type="journal article" date="2006" name="Science">
        <title>The genome of black cottonwood, Populus trichocarpa (Torr. &amp; Gray).</title>
        <authorList>
            <person name="Tuskan G.A."/>
            <person name="Difazio S."/>
            <person name="Jansson S."/>
            <person name="Bohlmann J."/>
            <person name="Grigoriev I."/>
            <person name="Hellsten U."/>
            <person name="Putnam N."/>
            <person name="Ralph S."/>
            <person name="Rombauts S."/>
            <person name="Salamov A."/>
            <person name="Schein J."/>
            <person name="Sterck L."/>
            <person name="Aerts A."/>
            <person name="Bhalerao R.R."/>
            <person name="Bhalerao R.P."/>
            <person name="Blaudez D."/>
            <person name="Boerjan W."/>
            <person name="Brun A."/>
            <person name="Brunner A."/>
            <person name="Busov V."/>
            <person name="Campbell M."/>
            <person name="Carlson J."/>
            <person name="Chalot M."/>
            <person name="Chapman J."/>
            <person name="Chen G.L."/>
            <person name="Cooper D."/>
            <person name="Coutinho P.M."/>
            <person name="Couturier J."/>
            <person name="Covert S."/>
            <person name="Cronk Q."/>
            <person name="Cunningham R."/>
            <person name="Davis J."/>
            <person name="Degroeve S."/>
            <person name="Dejardin A."/>
            <person name="Depamphilis C."/>
            <person name="Detter J."/>
            <person name="Dirks B."/>
            <person name="Dubchak I."/>
            <person name="Duplessis S."/>
            <person name="Ehlting J."/>
            <person name="Ellis B."/>
            <person name="Gendler K."/>
            <person name="Goodstein D."/>
            <person name="Gribskov M."/>
            <person name="Grimwood J."/>
            <person name="Groover A."/>
            <person name="Gunter L."/>
            <person name="Hamberger B."/>
            <person name="Heinze B."/>
            <person name="Helariutta Y."/>
            <person name="Henrissat B."/>
            <person name="Holligan D."/>
            <person name="Holt R."/>
            <person name="Huang W."/>
            <person name="Islam-Faridi N."/>
            <person name="Jones S."/>
            <person name="Jones-Rhoades M."/>
            <person name="Jorgensen R."/>
            <person name="Joshi C."/>
            <person name="Kangasjarvi J."/>
            <person name="Karlsson J."/>
            <person name="Kelleher C."/>
            <person name="Kirkpatrick R."/>
            <person name="Kirst M."/>
            <person name="Kohler A."/>
            <person name="Kalluri U."/>
            <person name="Larimer F."/>
            <person name="Leebens-Mack J."/>
            <person name="Leple J.C."/>
            <person name="Locascio P."/>
            <person name="Lou Y."/>
            <person name="Lucas S."/>
            <person name="Martin F."/>
            <person name="Montanini B."/>
            <person name="Napoli C."/>
            <person name="Nelson D.R."/>
            <person name="Nelson C."/>
            <person name="Nieminen K."/>
            <person name="Nilsson O."/>
            <person name="Pereda V."/>
            <person name="Peter G."/>
            <person name="Philippe R."/>
            <person name="Pilate G."/>
            <person name="Poliakov A."/>
            <person name="Razumovskaya J."/>
            <person name="Richardson P."/>
            <person name="Rinaldi C."/>
            <person name="Ritland K."/>
            <person name="Rouze P."/>
            <person name="Ryaboy D."/>
            <person name="Schmutz J."/>
            <person name="Schrader J."/>
            <person name="Segerman B."/>
            <person name="Shin H."/>
            <person name="Siddiqui A."/>
            <person name="Sterky F."/>
            <person name="Terry A."/>
            <person name="Tsai C.J."/>
            <person name="Uberbacher E."/>
            <person name="Unneberg P."/>
            <person name="Vahala J."/>
            <person name="Wall K."/>
            <person name="Wessler S."/>
            <person name="Yang G."/>
            <person name="Yin T."/>
            <person name="Douglas C."/>
            <person name="Marra M."/>
            <person name="Sandberg G."/>
            <person name="Van de Peer Y."/>
            <person name="Rokhsar D."/>
        </authorList>
    </citation>
    <scope>NUCLEOTIDE SEQUENCE [LARGE SCALE GENOMIC DNA]</scope>
    <source>
        <strain evidence="2">cv. Nisqually</strain>
    </source>
</reference>
<evidence type="ECO:0000313" key="1">
    <source>
        <dbReference type="EMBL" id="KAI9382152.1"/>
    </source>
</evidence>
<organism evidence="1 2">
    <name type="scientific">Populus trichocarpa</name>
    <name type="common">Western balsam poplar</name>
    <name type="synonym">Populus balsamifera subsp. trichocarpa</name>
    <dbReference type="NCBI Taxonomy" id="3694"/>
    <lineage>
        <taxon>Eukaryota</taxon>
        <taxon>Viridiplantae</taxon>
        <taxon>Streptophyta</taxon>
        <taxon>Embryophyta</taxon>
        <taxon>Tracheophyta</taxon>
        <taxon>Spermatophyta</taxon>
        <taxon>Magnoliopsida</taxon>
        <taxon>eudicotyledons</taxon>
        <taxon>Gunneridae</taxon>
        <taxon>Pentapetalae</taxon>
        <taxon>rosids</taxon>
        <taxon>fabids</taxon>
        <taxon>Malpighiales</taxon>
        <taxon>Salicaceae</taxon>
        <taxon>Saliceae</taxon>
        <taxon>Populus</taxon>
    </lineage>
</organism>
<evidence type="ECO:0000313" key="2">
    <source>
        <dbReference type="Proteomes" id="UP000006729"/>
    </source>
</evidence>
<accession>A0ACC0RZB1</accession>
<dbReference type="Proteomes" id="UP000006729">
    <property type="component" value="Chromosome 14"/>
</dbReference>
<sequence>MLLLISQSYSTHLCLSPTLSSPYKGPVFNLSPPKSSFYLQLTIRHALSLLQQVYTPFFSSLTSKLYIACKFGSFLWFKMRKESGYTRLLVHGYLWVAQDILVRATA</sequence>
<dbReference type="EMBL" id="CM009303">
    <property type="protein sequence ID" value="KAI9382152.1"/>
    <property type="molecule type" value="Genomic_DNA"/>
</dbReference>
<keyword evidence="2" id="KW-1185">Reference proteome</keyword>
<name>A0ACC0RZB1_POPTR</name>
<gene>
    <name evidence="1" type="ORF">POPTR_014G093600v4</name>
</gene>
<proteinExistence type="predicted"/>
<protein>
    <submittedName>
        <fullName evidence="1">Uncharacterized protein</fullName>
    </submittedName>
</protein>